<dbReference type="PANTHER" id="PTHR35368">
    <property type="entry name" value="HYDROPEROXIDE REDUCTASE"/>
    <property type="match status" value="1"/>
</dbReference>
<dbReference type="OrthoDB" id="9789573at2"/>
<sequence>MRNSFNTAGFSEVVHETRDDPAEAWYAYQGKAHYSPRRGLSARNGPALLGRVKSARAFSLDLCDPGQDGDEPPAASDEPAPIDLALTGIASCSLKTLVGGGSARGVVFDTVEMLIEYGAAEGRSGHTVNCQFEVGGPAGHRLIAELLDQVQNHSPNHKTLTAEIPLDVHYADGSGHVVHERLSGVEPFASRHRPARRRVRWISGVQLESYPVPATGPPLRIDSPKQTTGVDWGPNPQEHLLMGMASDVAANLGRLSREHLGRQLRWEVAAAGGVDIRGLLHADPAAIVHLQDVGCTISVPGNLEDEPDLLSIARTAVEQSEVSNLICRRQAVGVSLKPPIYRAPSWQRGRAAS</sequence>
<keyword evidence="2" id="KW-1185">Reference proteome</keyword>
<dbReference type="STRING" id="587909.SAMN05421810_102560"/>
<dbReference type="RefSeq" id="WP_092529292.1">
    <property type="nucleotide sequence ID" value="NZ_FOWW01000002.1"/>
</dbReference>
<reference evidence="2" key="1">
    <citation type="submission" date="2016-10" db="EMBL/GenBank/DDBJ databases">
        <authorList>
            <person name="Varghese N."/>
            <person name="Submissions S."/>
        </authorList>
    </citation>
    <scope>NUCLEOTIDE SEQUENCE [LARGE SCALE GENOMIC DNA]</scope>
    <source>
        <strain evidence="2">CGMCC 4.5579</strain>
    </source>
</reference>
<dbReference type="InterPro" id="IPR052924">
    <property type="entry name" value="OsmC/Ohr_hydroprdx_reductase"/>
</dbReference>
<dbReference type="InterPro" id="IPR015946">
    <property type="entry name" value="KH_dom-like_a/b"/>
</dbReference>
<proteinExistence type="predicted"/>
<evidence type="ECO:0000313" key="2">
    <source>
        <dbReference type="Proteomes" id="UP000198727"/>
    </source>
</evidence>
<dbReference type="SUPFAM" id="SSF82784">
    <property type="entry name" value="OsmC-like"/>
    <property type="match status" value="2"/>
</dbReference>
<dbReference type="PANTHER" id="PTHR35368:SF1">
    <property type="entry name" value="HYDROPEROXIDE REDUCTASE"/>
    <property type="match status" value="1"/>
</dbReference>
<dbReference type="Gene3D" id="3.30.300.20">
    <property type="match status" value="2"/>
</dbReference>
<accession>A0A1I5Q9K2</accession>
<dbReference type="InterPro" id="IPR036102">
    <property type="entry name" value="OsmC/Ohrsf"/>
</dbReference>
<gene>
    <name evidence="1" type="ORF">SAMN05421810_102560</name>
</gene>
<name>A0A1I5Q9K2_9PSEU</name>
<evidence type="ECO:0000313" key="1">
    <source>
        <dbReference type="EMBL" id="SFP42949.1"/>
    </source>
</evidence>
<dbReference type="EMBL" id="FOWW01000002">
    <property type="protein sequence ID" value="SFP42949.1"/>
    <property type="molecule type" value="Genomic_DNA"/>
</dbReference>
<organism evidence="1 2">
    <name type="scientific">Amycolatopsis arida</name>
    <dbReference type="NCBI Taxonomy" id="587909"/>
    <lineage>
        <taxon>Bacteria</taxon>
        <taxon>Bacillati</taxon>
        <taxon>Actinomycetota</taxon>
        <taxon>Actinomycetes</taxon>
        <taxon>Pseudonocardiales</taxon>
        <taxon>Pseudonocardiaceae</taxon>
        <taxon>Amycolatopsis</taxon>
    </lineage>
</organism>
<protein>
    <submittedName>
        <fullName evidence="1">OsmC-like protein</fullName>
    </submittedName>
</protein>
<dbReference type="AlphaFoldDB" id="A0A1I5Q9K2"/>
<dbReference type="Proteomes" id="UP000198727">
    <property type="component" value="Unassembled WGS sequence"/>
</dbReference>